<evidence type="ECO:0000256" key="3">
    <source>
        <dbReference type="ARBA" id="ARBA00012895"/>
    </source>
</evidence>
<evidence type="ECO:0000256" key="4">
    <source>
        <dbReference type="ARBA" id="ARBA00023029"/>
    </source>
</evidence>
<dbReference type="Gene3D" id="2.120.10.90">
    <property type="entry name" value="DNA gyrase/topoisomerase IV, subunit A, C-terminal"/>
    <property type="match status" value="1"/>
</dbReference>
<dbReference type="PROSITE" id="PS52040">
    <property type="entry name" value="TOPO_IIA"/>
    <property type="match status" value="1"/>
</dbReference>
<dbReference type="Gene3D" id="1.10.268.10">
    <property type="entry name" value="Topoisomerase, domain 3"/>
    <property type="match status" value="1"/>
</dbReference>
<dbReference type="SUPFAM" id="SSF56719">
    <property type="entry name" value="Type II DNA topoisomerase"/>
    <property type="match status" value="1"/>
</dbReference>
<keyword evidence="8" id="KW-0175">Coiled coil</keyword>
<evidence type="ECO:0000313" key="12">
    <source>
        <dbReference type="Proteomes" id="UP001596527"/>
    </source>
</evidence>
<dbReference type="InterPro" id="IPR035516">
    <property type="entry name" value="Gyrase/topoIV_suA_C"/>
</dbReference>
<dbReference type="PANTHER" id="PTHR43493">
    <property type="entry name" value="DNA GYRASE/TOPOISOMERASE SUBUNIT A"/>
    <property type="match status" value="1"/>
</dbReference>
<dbReference type="CDD" id="cd00187">
    <property type="entry name" value="TOP4c"/>
    <property type="match status" value="1"/>
</dbReference>
<keyword evidence="12" id="KW-1185">Reference proteome</keyword>
<dbReference type="EMBL" id="JBHTEF010000001">
    <property type="protein sequence ID" value="MFC7580314.1"/>
    <property type="molecule type" value="Genomic_DNA"/>
</dbReference>
<comment type="caution">
    <text evidence="11">The sequence shown here is derived from an EMBL/GenBank/DDBJ whole genome shotgun (WGS) entry which is preliminary data.</text>
</comment>
<evidence type="ECO:0000256" key="9">
    <source>
        <dbReference type="SAM" id="MobiDB-lite"/>
    </source>
</evidence>
<dbReference type="InterPro" id="IPR013757">
    <property type="entry name" value="Topo_IIA_A_a_sf"/>
</dbReference>
<keyword evidence="4 7" id="KW-0799">Topoisomerase</keyword>
<evidence type="ECO:0000259" key="10">
    <source>
        <dbReference type="PROSITE" id="PS52040"/>
    </source>
</evidence>
<sequence length="825" mass="88821">MRKKESTLPPEPVHETISEIDVSEEMRGSYLEYAYSVIYARALPDARDGLKPVQRRILYQMDQMGLRPDRGHVKSQRVVGEVMGKLHPHGDSAIYDALVRLAQPFNLRVPLVDGHGNFGSLDDGPAAPRYTEARLGPAAMDMVADLDQDVVDFVPNYDNQFTQPDVLPAGFPNLLVNGASGIAVGMATNIPPHNLAETAAAAIHLLDHPEATTADLMRYVPGPDLPEGGVIIGLDGIREAYETGRGAFRTRAKVSIERVTARKQGIVVTELPYMVGPERVIEKIKENVQAGRLKGISAVQNLTDRHHGLRLVIEVKNGFNPEAVLQQLYRRTPLEDSFSVNAVALVHGRPQTMGLRDMLRVFVDHRLDVTTRRSRFRLGQAADRLHLVEGLLTAILDIDDVIAIIRSSDDADEARSRLMLAFDLDETQATYILELRLRRLTRLSRLELESERDDLRSRIDELEQILADEARLRDLVKAELRDVAARLGTPRRTLLLAATGSAPEGAALDSGPHPLLSLPAASGAAKGLDLEIADDPCVVVLSASGGLARVQGGEPLEPGPRAASDGWRMQLATTARSQVAVVTADGLAHRLEVVDLPALPRFETGLSLEAATPAPLLLHTDEPPVGLLDPAGDAVIAMGTARGVVKRLRPETLRRDAWEIISLEDGDRLVGLGDCPDDAELVFVTSDAHLLRMPASAVRPQGRTAGGMAGIRTADGVDAIGFWVVADPGESVVATVAAVAGALPGTGQTSVKVTPLAEYPVKGRAGQGVRVQRFLRGEDRLDIAWVGPRPVRAASADGAPVEPPAEDDRRDGSGQPIAAPIASFG</sequence>
<dbReference type="PANTHER" id="PTHR43493:SF5">
    <property type="entry name" value="DNA GYRASE SUBUNIT A, CHLOROPLASTIC_MITOCHONDRIAL"/>
    <property type="match status" value="1"/>
</dbReference>
<dbReference type="Pfam" id="PF00521">
    <property type="entry name" value="DNA_topoisoIV"/>
    <property type="match status" value="1"/>
</dbReference>
<dbReference type="SMART" id="SM00434">
    <property type="entry name" value="TOP4c"/>
    <property type="match status" value="1"/>
</dbReference>
<evidence type="ECO:0000256" key="7">
    <source>
        <dbReference type="PROSITE-ProRule" id="PRU01384"/>
    </source>
</evidence>
<dbReference type="EC" id="5.6.2.2" evidence="3"/>
<dbReference type="Gene3D" id="3.90.199.10">
    <property type="entry name" value="Topoisomerase II, domain 5"/>
    <property type="match status" value="1"/>
</dbReference>
<dbReference type="InterPro" id="IPR050220">
    <property type="entry name" value="Type_II_DNA_Topoisomerases"/>
</dbReference>
<evidence type="ECO:0000256" key="2">
    <source>
        <dbReference type="ARBA" id="ARBA00008263"/>
    </source>
</evidence>
<dbReference type="InterPro" id="IPR006691">
    <property type="entry name" value="GyrA/parC_rep"/>
</dbReference>
<organism evidence="11 12">
    <name type="scientific">Schaalia naturae</name>
    <dbReference type="NCBI Taxonomy" id="635203"/>
    <lineage>
        <taxon>Bacteria</taxon>
        <taxon>Bacillati</taxon>
        <taxon>Actinomycetota</taxon>
        <taxon>Actinomycetes</taxon>
        <taxon>Actinomycetales</taxon>
        <taxon>Actinomycetaceae</taxon>
        <taxon>Schaalia</taxon>
    </lineage>
</organism>
<feature type="active site" description="O-(5'-phospho-DNA)-tyrosine intermediate" evidence="7">
    <location>
        <position position="130"/>
    </location>
</feature>
<dbReference type="NCBIfam" id="NF004044">
    <property type="entry name" value="PRK05561.1"/>
    <property type="match status" value="1"/>
</dbReference>
<feature type="region of interest" description="Disordered" evidence="9">
    <location>
        <begin position="792"/>
        <end position="825"/>
    </location>
</feature>
<dbReference type="InterPro" id="IPR013760">
    <property type="entry name" value="Topo_IIA-like_dom_sf"/>
</dbReference>
<dbReference type="Gene3D" id="3.30.1360.40">
    <property type="match status" value="1"/>
</dbReference>
<evidence type="ECO:0000256" key="5">
    <source>
        <dbReference type="ARBA" id="ARBA00023125"/>
    </source>
</evidence>
<comment type="catalytic activity">
    <reaction evidence="1 7">
        <text>ATP-dependent breakage, passage and rejoining of double-stranded DNA.</text>
        <dbReference type="EC" id="5.6.2.2"/>
    </reaction>
</comment>
<dbReference type="InterPro" id="IPR013758">
    <property type="entry name" value="Topo_IIA_A/C_ab"/>
</dbReference>
<evidence type="ECO:0000313" key="11">
    <source>
        <dbReference type="EMBL" id="MFC7580314.1"/>
    </source>
</evidence>
<gene>
    <name evidence="11" type="ORF">ACFQWG_03625</name>
</gene>
<feature type="coiled-coil region" evidence="8">
    <location>
        <begin position="445"/>
        <end position="479"/>
    </location>
</feature>
<dbReference type="Proteomes" id="UP001596527">
    <property type="component" value="Unassembled WGS sequence"/>
</dbReference>
<evidence type="ECO:0000256" key="8">
    <source>
        <dbReference type="SAM" id="Coils"/>
    </source>
</evidence>
<feature type="domain" description="Topo IIA-type catalytic" evidence="10">
    <location>
        <begin position="43"/>
        <end position="508"/>
    </location>
</feature>
<name>A0ABW2SKI7_9ACTO</name>
<keyword evidence="5 7" id="KW-0238">DNA-binding</keyword>
<dbReference type="SUPFAM" id="SSF101904">
    <property type="entry name" value="GyrA/ParC C-terminal domain-like"/>
    <property type="match status" value="1"/>
</dbReference>
<protein>
    <recommendedName>
        <fullName evidence="3">DNA topoisomerase (ATP-hydrolyzing)</fullName>
        <ecNumber evidence="3">5.6.2.2</ecNumber>
    </recommendedName>
</protein>
<dbReference type="InterPro" id="IPR002205">
    <property type="entry name" value="Topo_IIA_dom_A"/>
</dbReference>
<proteinExistence type="inferred from homology"/>
<comment type="similarity">
    <text evidence="2">Belongs to the type II topoisomerase GyrA/ParC subunit family.</text>
</comment>
<evidence type="ECO:0000256" key="6">
    <source>
        <dbReference type="ARBA" id="ARBA00023235"/>
    </source>
</evidence>
<dbReference type="Pfam" id="PF03989">
    <property type="entry name" value="DNA_gyraseA_C"/>
    <property type="match status" value="2"/>
</dbReference>
<accession>A0ABW2SKI7</accession>
<evidence type="ECO:0000256" key="1">
    <source>
        <dbReference type="ARBA" id="ARBA00000185"/>
    </source>
</evidence>
<dbReference type="RefSeq" id="WP_380972200.1">
    <property type="nucleotide sequence ID" value="NZ_JBHTEF010000001.1"/>
</dbReference>
<keyword evidence="6 7" id="KW-0413">Isomerase</keyword>
<reference evidence="12" key="1">
    <citation type="journal article" date="2019" name="Int. J. Syst. Evol. Microbiol.">
        <title>The Global Catalogue of Microorganisms (GCM) 10K type strain sequencing project: providing services to taxonomists for standard genome sequencing and annotation.</title>
        <authorList>
            <consortium name="The Broad Institute Genomics Platform"/>
            <consortium name="The Broad Institute Genome Sequencing Center for Infectious Disease"/>
            <person name="Wu L."/>
            <person name="Ma J."/>
        </authorList>
    </citation>
    <scope>NUCLEOTIDE SEQUENCE [LARGE SCALE GENOMIC DNA]</scope>
    <source>
        <strain evidence="12">CCUG 56698</strain>
    </source>
</reference>